<dbReference type="EMBL" id="FOXU01000006">
    <property type="protein sequence ID" value="SFQ61923.1"/>
    <property type="molecule type" value="Genomic_DNA"/>
</dbReference>
<keyword evidence="2" id="KW-1185">Reference proteome</keyword>
<accession>A0A1I5ZZZ1</accession>
<evidence type="ECO:0000313" key="1">
    <source>
        <dbReference type="EMBL" id="SFQ61923.1"/>
    </source>
</evidence>
<reference evidence="2" key="1">
    <citation type="submission" date="2016-10" db="EMBL/GenBank/DDBJ databases">
        <authorList>
            <person name="Varghese N."/>
            <person name="Submissions S."/>
        </authorList>
    </citation>
    <scope>NUCLEOTIDE SEQUENCE [LARGE SCALE GENOMIC DNA]</scope>
    <source>
        <strain evidence="2">DSM 11706</strain>
    </source>
</reference>
<name>A0A1I5ZZZ1_9BACI</name>
<organism evidence="1 2">
    <name type="scientific">Psychrobacillus psychrotolerans</name>
    <dbReference type="NCBI Taxonomy" id="126156"/>
    <lineage>
        <taxon>Bacteria</taxon>
        <taxon>Bacillati</taxon>
        <taxon>Bacillota</taxon>
        <taxon>Bacilli</taxon>
        <taxon>Bacillales</taxon>
        <taxon>Bacillaceae</taxon>
        <taxon>Psychrobacillus</taxon>
    </lineage>
</organism>
<dbReference type="STRING" id="126156.SAMN05421670_3009"/>
<protein>
    <submittedName>
        <fullName evidence="1">Uncharacterized protein</fullName>
    </submittedName>
</protein>
<gene>
    <name evidence="1" type="ORF">SAMN05421670_3009</name>
</gene>
<proteinExistence type="predicted"/>
<dbReference type="Proteomes" id="UP000198734">
    <property type="component" value="Unassembled WGS sequence"/>
</dbReference>
<dbReference type="RefSeq" id="WP_093537692.1">
    <property type="nucleotide sequence ID" value="NZ_FOXU01000006.1"/>
</dbReference>
<dbReference type="AlphaFoldDB" id="A0A1I5ZZZ1"/>
<evidence type="ECO:0000313" key="2">
    <source>
        <dbReference type="Proteomes" id="UP000198734"/>
    </source>
</evidence>
<sequence>MNLNQMERFFEAKGSMTAIEFVSIEYYCISATLELALEAFQDLKYKFYQENYAEETAYNEWWHRNINQIAICLAYNMVLNLKEENGDILKHFYGSNKSNEITCAKFGLSAEELFEIRYAFCSNLASKLWYGNKSIPESCEIGFPYFHPEPW</sequence>